<dbReference type="Gene3D" id="1.10.287.470">
    <property type="entry name" value="Helix hairpin bin"/>
    <property type="match status" value="2"/>
</dbReference>
<keyword evidence="3" id="KW-1133">Transmembrane helix</keyword>
<dbReference type="InterPro" id="IPR058624">
    <property type="entry name" value="MdtA-like_HH"/>
</dbReference>
<feature type="domain" description="CusB-like beta-barrel" evidence="6">
    <location>
        <begin position="317"/>
        <end position="357"/>
    </location>
</feature>
<accession>A0A317PQC8</accession>
<dbReference type="Pfam" id="PF25876">
    <property type="entry name" value="HH_MFP_RND"/>
    <property type="match status" value="1"/>
</dbReference>
<dbReference type="Pfam" id="PF25954">
    <property type="entry name" value="Beta-barrel_RND_2"/>
    <property type="match status" value="1"/>
</dbReference>
<dbReference type="InterPro" id="IPR058625">
    <property type="entry name" value="MdtA-like_BSH"/>
</dbReference>
<dbReference type="EMBL" id="QGTR01000002">
    <property type="protein sequence ID" value="PWW02158.1"/>
    <property type="molecule type" value="Genomic_DNA"/>
</dbReference>
<evidence type="ECO:0000256" key="3">
    <source>
        <dbReference type="SAM" id="Phobius"/>
    </source>
</evidence>
<organism evidence="7 8">
    <name type="scientific">Hoeflea marina</name>
    <dbReference type="NCBI Taxonomy" id="274592"/>
    <lineage>
        <taxon>Bacteria</taxon>
        <taxon>Pseudomonadati</taxon>
        <taxon>Pseudomonadota</taxon>
        <taxon>Alphaproteobacteria</taxon>
        <taxon>Hyphomicrobiales</taxon>
        <taxon>Rhizobiaceae</taxon>
        <taxon>Hoeflea</taxon>
    </lineage>
</organism>
<evidence type="ECO:0000256" key="1">
    <source>
        <dbReference type="SAM" id="Coils"/>
    </source>
</evidence>
<evidence type="ECO:0000259" key="5">
    <source>
        <dbReference type="Pfam" id="PF25917"/>
    </source>
</evidence>
<dbReference type="Gene3D" id="2.40.30.170">
    <property type="match status" value="1"/>
</dbReference>
<proteinExistence type="predicted"/>
<sequence length="416" mass="43577">MKSEDRIAAADAPLDAGGKITSFPGREAKMPAAAPSGDVDGAHPPVDFSRTVPDVTAEKPAAAAPAKQKRGIRSAILPIIGLAVLSGAGWYGYDYWTDGRFMINTDDAYLQTDISDVSPKVQGYVEEILVSENQQVKAGDLLFRLDDGDYTIAIDNARAKIEAQKQTLNRISAQTDAAATAVGQAEANRKAAAAALRNAELGYGRARDLLKTNVVAQSKVDDAQAALDQAQAGLAGADAQIASAEANVAVLKAEYAEAESQVRSLELALSQAERNLSFTLLKAPLDGVVGNVAVHHGDLVSPGQQLAAVVPLSRLYVMANFKETQLGEIVAGEDVRIHVDALPDREFHGTVASVAPASGAVFSLLPPENATGNFTKVVQRVPVRIDLPADVLATGKLRAGMSVVVDIDSRTAPAAN</sequence>
<dbReference type="AlphaFoldDB" id="A0A317PQC8"/>
<evidence type="ECO:0000313" key="7">
    <source>
        <dbReference type="EMBL" id="PWW02158.1"/>
    </source>
</evidence>
<dbReference type="Proteomes" id="UP000246352">
    <property type="component" value="Unassembled WGS sequence"/>
</dbReference>
<protein>
    <submittedName>
        <fullName evidence="7">Membrane fusion protein (Multidrug efflux system)</fullName>
    </submittedName>
</protein>
<keyword evidence="3" id="KW-0812">Transmembrane</keyword>
<feature type="coiled-coil region" evidence="1">
    <location>
        <begin position="220"/>
        <end position="275"/>
    </location>
</feature>
<feature type="domain" description="Multidrug resistance protein MdtA-like barrel-sandwich hybrid" evidence="5">
    <location>
        <begin position="115"/>
        <end position="310"/>
    </location>
</feature>
<evidence type="ECO:0000256" key="2">
    <source>
        <dbReference type="SAM" id="MobiDB-lite"/>
    </source>
</evidence>
<feature type="domain" description="Multidrug resistance protein MdtA-like alpha-helical hairpin" evidence="4">
    <location>
        <begin position="184"/>
        <end position="248"/>
    </location>
</feature>
<reference evidence="7 8" key="1">
    <citation type="submission" date="2018-05" db="EMBL/GenBank/DDBJ databases">
        <title>Genomic Encyclopedia of Type Strains, Phase IV (KMG-IV): sequencing the most valuable type-strain genomes for metagenomic binning, comparative biology and taxonomic classification.</title>
        <authorList>
            <person name="Goeker M."/>
        </authorList>
    </citation>
    <scope>NUCLEOTIDE SEQUENCE [LARGE SCALE GENOMIC DNA]</scope>
    <source>
        <strain evidence="7 8">DSM 16791</strain>
    </source>
</reference>
<dbReference type="PRINTS" id="PR01490">
    <property type="entry name" value="RTXTOXIND"/>
</dbReference>
<dbReference type="PANTHER" id="PTHR30386:SF24">
    <property type="entry name" value="MULTIDRUG RESISTANCE EFFLUX PUMP"/>
    <property type="match status" value="1"/>
</dbReference>
<feature type="region of interest" description="Disordered" evidence="2">
    <location>
        <begin position="1"/>
        <end position="63"/>
    </location>
</feature>
<feature type="transmembrane region" description="Helical" evidence="3">
    <location>
        <begin position="75"/>
        <end position="93"/>
    </location>
</feature>
<dbReference type="InterPro" id="IPR050739">
    <property type="entry name" value="MFP"/>
</dbReference>
<name>A0A317PQC8_9HYPH</name>
<dbReference type="RefSeq" id="WP_245415281.1">
    <property type="nucleotide sequence ID" value="NZ_QGTR01000002.1"/>
</dbReference>
<gene>
    <name evidence="7" type="ORF">DFR52_102826</name>
</gene>
<evidence type="ECO:0000259" key="6">
    <source>
        <dbReference type="Pfam" id="PF25954"/>
    </source>
</evidence>
<dbReference type="GO" id="GO:0055085">
    <property type="term" value="P:transmembrane transport"/>
    <property type="evidence" value="ECO:0007669"/>
    <property type="project" value="InterPro"/>
</dbReference>
<dbReference type="SUPFAM" id="SSF111369">
    <property type="entry name" value="HlyD-like secretion proteins"/>
    <property type="match status" value="2"/>
</dbReference>
<keyword evidence="3" id="KW-0472">Membrane</keyword>
<keyword evidence="1" id="KW-0175">Coiled coil</keyword>
<evidence type="ECO:0000259" key="4">
    <source>
        <dbReference type="Pfam" id="PF25876"/>
    </source>
</evidence>
<keyword evidence="8" id="KW-1185">Reference proteome</keyword>
<dbReference type="PANTHER" id="PTHR30386">
    <property type="entry name" value="MEMBRANE FUSION SUBUNIT OF EMRAB-TOLC MULTIDRUG EFFLUX PUMP"/>
    <property type="match status" value="1"/>
</dbReference>
<dbReference type="Pfam" id="PF25917">
    <property type="entry name" value="BSH_RND"/>
    <property type="match status" value="1"/>
</dbReference>
<dbReference type="InterPro" id="IPR058792">
    <property type="entry name" value="Beta-barrel_RND_2"/>
</dbReference>
<dbReference type="Gene3D" id="2.40.50.100">
    <property type="match status" value="1"/>
</dbReference>
<evidence type="ECO:0000313" key="8">
    <source>
        <dbReference type="Proteomes" id="UP000246352"/>
    </source>
</evidence>
<comment type="caution">
    <text evidence="7">The sequence shown here is derived from an EMBL/GenBank/DDBJ whole genome shotgun (WGS) entry which is preliminary data.</text>
</comment>